<keyword evidence="6" id="KW-0819">tRNA processing</keyword>
<dbReference type="PANTHER" id="PTHR13348:SF0">
    <property type="entry name" value="RIBONUCLEASE P PROTEIN SUBUNIT P29"/>
    <property type="match status" value="1"/>
</dbReference>
<dbReference type="Proteomes" id="UP000291020">
    <property type="component" value="Unassembled WGS sequence"/>
</dbReference>
<reference evidence="10" key="1">
    <citation type="journal article" date="2017" name="PLoS ONE">
        <title>The Agassiz's desert tortoise genome provides a resource for the conservation of a threatened species.</title>
        <authorList>
            <person name="Tollis M."/>
            <person name="DeNardo D.F."/>
            <person name="Cornelius J.A."/>
            <person name="Dolby G.A."/>
            <person name="Edwards T."/>
            <person name="Henen B.T."/>
            <person name="Karl A.E."/>
            <person name="Murphy R.W."/>
            <person name="Kusumi K."/>
        </authorList>
    </citation>
    <scope>NUCLEOTIDE SEQUENCE [LARGE SCALE GENOMIC DNA]</scope>
</reference>
<reference evidence="9" key="3">
    <citation type="submission" date="2025-09" db="UniProtKB">
        <authorList>
            <consortium name="Ensembl"/>
        </authorList>
    </citation>
    <scope>IDENTIFICATION</scope>
</reference>
<evidence type="ECO:0000256" key="1">
    <source>
        <dbReference type="ARBA" id="ARBA00002435"/>
    </source>
</evidence>
<evidence type="ECO:0000256" key="4">
    <source>
        <dbReference type="ARBA" id="ARBA00016225"/>
    </source>
</evidence>
<sequence length="277" mass="31673">MRLACVGRRDKAPREAVGLPGADPPPAATHARSCRSRALTQHLDFIGRSRKCCLVTKMERVIYSKLPPQAAKLLDLQPQGSQEAEAFVSAFLKRSMPRLKDEAIQDMLTRKAVVLEHSLRRRTKEKRKKTKGFSAKQRREMRLFEVKPEQQKYELFLPLHELWKQYIRDLCNGLRPDAQPQMIQTKLLKADLHGAIVTVTKSKCPSYVGITGIILQEMKHIFKIITKEDKLKVIPKLNNVFSLELDGFISHIYGSKFQLRASERSAKKFKAKGTIDL</sequence>
<evidence type="ECO:0000256" key="6">
    <source>
        <dbReference type="ARBA" id="ARBA00022694"/>
    </source>
</evidence>
<dbReference type="Ensembl" id="ENSGAGT00000039092.1">
    <property type="protein sequence ID" value="ENSGAGP00000034523.1"/>
    <property type="gene ID" value="ENSGAGG00000024544.1"/>
</dbReference>
<dbReference type="SUPFAM" id="SSF101744">
    <property type="entry name" value="Rof/RNase P subunit-like"/>
    <property type="match status" value="1"/>
</dbReference>
<dbReference type="Pfam" id="PF01868">
    <property type="entry name" value="RNase_P-MRP_p29"/>
    <property type="match status" value="1"/>
</dbReference>
<dbReference type="GO" id="GO:0001682">
    <property type="term" value="P:tRNA 5'-leader removal"/>
    <property type="evidence" value="ECO:0007669"/>
    <property type="project" value="InterPro"/>
</dbReference>
<dbReference type="GO" id="GO:0005730">
    <property type="term" value="C:nucleolus"/>
    <property type="evidence" value="ECO:0007669"/>
    <property type="project" value="UniProtKB-SubCell"/>
</dbReference>
<dbReference type="InterPro" id="IPR023534">
    <property type="entry name" value="Rof/RNase_P-like"/>
</dbReference>
<dbReference type="GO" id="GO:0033204">
    <property type="term" value="F:ribonuclease P RNA binding"/>
    <property type="evidence" value="ECO:0007669"/>
    <property type="project" value="InterPro"/>
</dbReference>
<evidence type="ECO:0000256" key="5">
    <source>
        <dbReference type="ARBA" id="ARBA00022553"/>
    </source>
</evidence>
<evidence type="ECO:0000256" key="3">
    <source>
        <dbReference type="ARBA" id="ARBA00006181"/>
    </source>
</evidence>
<dbReference type="GO" id="GO:0000172">
    <property type="term" value="C:ribonuclease MRP complex"/>
    <property type="evidence" value="ECO:0007669"/>
    <property type="project" value="InterPro"/>
</dbReference>
<proteinExistence type="inferred from homology"/>
<evidence type="ECO:0000313" key="9">
    <source>
        <dbReference type="Ensembl" id="ENSGAGP00000034523.1"/>
    </source>
</evidence>
<protein>
    <recommendedName>
        <fullName evidence="4">Ribonuclease P protein subunit p29</fullName>
    </recommendedName>
</protein>
<keyword evidence="7" id="KW-0539">Nucleus</keyword>
<dbReference type="SMART" id="SM00538">
    <property type="entry name" value="POP4"/>
    <property type="match status" value="1"/>
</dbReference>
<dbReference type="GO" id="GO:0030677">
    <property type="term" value="C:ribonuclease P complex"/>
    <property type="evidence" value="ECO:0007669"/>
    <property type="project" value="InterPro"/>
</dbReference>
<organism evidence="9 10">
    <name type="scientific">Gopherus agassizii</name>
    <name type="common">Agassiz's desert tortoise</name>
    <dbReference type="NCBI Taxonomy" id="38772"/>
    <lineage>
        <taxon>Eukaryota</taxon>
        <taxon>Metazoa</taxon>
        <taxon>Chordata</taxon>
        <taxon>Craniata</taxon>
        <taxon>Vertebrata</taxon>
        <taxon>Euteleostomi</taxon>
        <taxon>Archelosauria</taxon>
        <taxon>Testudinata</taxon>
        <taxon>Testudines</taxon>
        <taxon>Cryptodira</taxon>
        <taxon>Durocryptodira</taxon>
        <taxon>Testudinoidea</taxon>
        <taxon>Testudinidae</taxon>
        <taxon>Gopherus</taxon>
    </lineage>
</organism>
<keyword evidence="5" id="KW-0597">Phosphoprotein</keyword>
<evidence type="ECO:0000313" key="10">
    <source>
        <dbReference type="Proteomes" id="UP000291020"/>
    </source>
</evidence>
<evidence type="ECO:0000256" key="8">
    <source>
        <dbReference type="ARBA" id="ARBA00046486"/>
    </source>
</evidence>
<accession>A0A452J296</accession>
<dbReference type="GO" id="GO:0006364">
    <property type="term" value="P:rRNA processing"/>
    <property type="evidence" value="ECO:0007669"/>
    <property type="project" value="TreeGrafter"/>
</dbReference>
<dbReference type="FunFam" id="2.30.30.210:FF:000001">
    <property type="entry name" value="Ribonuclease P protein subunit p29"/>
    <property type="match status" value="1"/>
</dbReference>
<dbReference type="InterPro" id="IPR016848">
    <property type="entry name" value="RNase_P/MRP_Rpp29-subunit"/>
</dbReference>
<keyword evidence="10" id="KW-1185">Reference proteome</keyword>
<dbReference type="PANTHER" id="PTHR13348">
    <property type="entry name" value="RIBONUCLEASE P SUBUNIT P29"/>
    <property type="match status" value="1"/>
</dbReference>
<dbReference type="Gene3D" id="2.30.30.210">
    <property type="entry name" value="Ribonuclease P/MRP, subunit p29"/>
    <property type="match status" value="1"/>
</dbReference>
<comment type="similarity">
    <text evidence="3">Belongs to the eukaryotic/archaeal RNase P protein component 1 family.</text>
</comment>
<evidence type="ECO:0000256" key="7">
    <source>
        <dbReference type="ARBA" id="ARBA00023242"/>
    </source>
</evidence>
<dbReference type="STRING" id="38772.ENSGAGP00000034523"/>
<name>A0A452J296_9SAUR</name>
<comment type="subunit">
    <text evidence="8">Component of nuclear RNase P and RNase MRP ribonucleoproteins. RNase P consists of a catalytic RNA moiety and 10 different protein chains; POP1, POP4, POP5, POP7, RPP14, RPP21, RPP25, RPP30, RPP38 and RPP40. Within the RNase P complex, POP1, POP7 and RPP25 form the 'finger' subcomplex, POP5, RPP14, RPP40 and homodimeric RPP30 form the 'palm' subcomplex, and RPP21, POP4 and RPP38 form the 'wrist' subcomplex. All subunits of the RNase P complex interact with the catalytic RNA. Several subunits of RNase P are also part of the RNase MRP complex. RNase MRP consists of a catalytic RNA moiety and about 8 protein subunits; POP1, POP7, RPP25, RPP30, RPP38, RPP40 and possibly also POP4 and POP5.</text>
</comment>
<dbReference type="AlphaFoldDB" id="A0A452J296"/>
<dbReference type="InterPro" id="IPR036980">
    <property type="entry name" value="RNase_P/MRP_Rpp29_sf"/>
</dbReference>
<reference evidence="9" key="2">
    <citation type="submission" date="2025-08" db="UniProtKB">
        <authorList>
            <consortium name="Ensembl"/>
        </authorList>
    </citation>
    <scope>IDENTIFICATION</scope>
</reference>
<comment type="subcellular location">
    <subcellularLocation>
        <location evidence="2">Nucleus</location>
        <location evidence="2">Nucleolus</location>
    </subcellularLocation>
</comment>
<evidence type="ECO:0000256" key="2">
    <source>
        <dbReference type="ARBA" id="ARBA00004604"/>
    </source>
</evidence>
<comment type="function">
    <text evidence="1">Component of ribonuclease P, a ribonucleoprotein complex that generates mature tRNA molecules by cleaving their 5'-ends.</text>
</comment>
<dbReference type="InterPro" id="IPR002730">
    <property type="entry name" value="Rpp29/RNP1"/>
</dbReference>